<reference evidence="2" key="1">
    <citation type="journal article" date="2015" name="Nature">
        <title>Complex archaea that bridge the gap between prokaryotes and eukaryotes.</title>
        <authorList>
            <person name="Spang A."/>
            <person name="Saw J.H."/>
            <person name="Jorgensen S.L."/>
            <person name="Zaremba-Niedzwiedzka K."/>
            <person name="Martijn J."/>
            <person name="Lind A.E."/>
            <person name="van Eijk R."/>
            <person name="Schleper C."/>
            <person name="Guy L."/>
            <person name="Ettema T.J."/>
        </authorList>
    </citation>
    <scope>NUCLEOTIDE SEQUENCE</scope>
</reference>
<sequence length="239" mass="26738">MAIVKSYSPQQEQLRYAELMAQQQQSEMQGRAQIQQAQQQQVRSSFAPACCSAVCMPADGALNAAAYLGGIRLEGAEEALMHDLDGRLVPAKRPSKSKKETRKPFKAESKAQEMLRDLIGFEQWQVYRETNRLAVSGTSLWLIGNLFGSYRKNNPFSSKPDVARIDGKRLLKSGWHATTFCIDPVRTGESLPYTDKVLTFAAACLWDEKGFKKTGNRITEVNFNDLPKSAIFNQPDQEA</sequence>
<evidence type="ECO:0000256" key="1">
    <source>
        <dbReference type="SAM" id="MobiDB-lite"/>
    </source>
</evidence>
<dbReference type="AlphaFoldDB" id="A0A0F9RR21"/>
<accession>A0A0F9RR21</accession>
<protein>
    <submittedName>
        <fullName evidence="2">Uncharacterized protein</fullName>
    </submittedName>
</protein>
<dbReference type="EMBL" id="LAZR01002637">
    <property type="protein sequence ID" value="KKN27441.1"/>
    <property type="molecule type" value="Genomic_DNA"/>
</dbReference>
<gene>
    <name evidence="2" type="ORF">LCGC14_0864560</name>
</gene>
<comment type="caution">
    <text evidence="2">The sequence shown here is derived from an EMBL/GenBank/DDBJ whole genome shotgun (WGS) entry which is preliminary data.</text>
</comment>
<proteinExistence type="predicted"/>
<name>A0A0F9RR21_9ZZZZ</name>
<evidence type="ECO:0000313" key="2">
    <source>
        <dbReference type="EMBL" id="KKN27441.1"/>
    </source>
</evidence>
<feature type="region of interest" description="Disordered" evidence="1">
    <location>
        <begin position="88"/>
        <end position="107"/>
    </location>
</feature>
<organism evidence="2">
    <name type="scientific">marine sediment metagenome</name>
    <dbReference type="NCBI Taxonomy" id="412755"/>
    <lineage>
        <taxon>unclassified sequences</taxon>
        <taxon>metagenomes</taxon>
        <taxon>ecological metagenomes</taxon>
    </lineage>
</organism>